<comment type="caution">
    <text evidence="2">The sequence shown here is derived from an EMBL/GenBank/DDBJ whole genome shotgun (WGS) entry which is preliminary data.</text>
</comment>
<dbReference type="EMBL" id="BDDD01000417">
    <property type="protein sequence ID" value="GAV65480.1"/>
    <property type="molecule type" value="Genomic_DNA"/>
</dbReference>
<evidence type="ECO:0000256" key="1">
    <source>
        <dbReference type="SAM" id="MobiDB-lite"/>
    </source>
</evidence>
<protein>
    <recommendedName>
        <fullName evidence="4">LisH domain-containing protein</fullName>
    </recommendedName>
</protein>
<feature type="compositionally biased region" description="Polar residues" evidence="1">
    <location>
        <begin position="124"/>
        <end position="170"/>
    </location>
</feature>
<dbReference type="STRING" id="3775.A0A1Q3BBV9"/>
<evidence type="ECO:0008006" key="4">
    <source>
        <dbReference type="Google" id="ProtNLM"/>
    </source>
</evidence>
<reference evidence="3" key="1">
    <citation type="submission" date="2016-04" db="EMBL/GenBank/DDBJ databases">
        <title>Cephalotus genome sequencing.</title>
        <authorList>
            <person name="Fukushima K."/>
            <person name="Hasebe M."/>
            <person name="Fang X."/>
        </authorList>
    </citation>
    <scope>NUCLEOTIDE SEQUENCE [LARGE SCALE GENOMIC DNA]</scope>
    <source>
        <strain evidence="3">cv. St1</strain>
    </source>
</reference>
<keyword evidence="3" id="KW-1185">Reference proteome</keyword>
<dbReference type="InParanoid" id="A0A1Q3BBV9"/>
<evidence type="ECO:0000313" key="2">
    <source>
        <dbReference type="EMBL" id="GAV65480.1"/>
    </source>
</evidence>
<name>A0A1Q3BBV9_CEPFO</name>
<dbReference type="PANTHER" id="PTHR35117">
    <property type="entry name" value="MYOSIN-M HEAVY PROTEIN"/>
    <property type="match status" value="1"/>
</dbReference>
<dbReference type="Proteomes" id="UP000187406">
    <property type="component" value="Unassembled WGS sequence"/>
</dbReference>
<dbReference type="AlphaFoldDB" id="A0A1Q3BBV9"/>
<dbReference type="FunCoup" id="A0A1Q3BBV9">
    <property type="interactions" value="357"/>
</dbReference>
<feature type="region of interest" description="Disordered" evidence="1">
    <location>
        <begin position="124"/>
        <end position="210"/>
    </location>
</feature>
<proteinExistence type="predicted"/>
<feature type="compositionally biased region" description="Basic residues" evidence="1">
    <location>
        <begin position="190"/>
        <end position="202"/>
    </location>
</feature>
<evidence type="ECO:0000313" key="3">
    <source>
        <dbReference type="Proteomes" id="UP000187406"/>
    </source>
</evidence>
<organism evidence="2 3">
    <name type="scientific">Cephalotus follicularis</name>
    <name type="common">Albany pitcher plant</name>
    <dbReference type="NCBI Taxonomy" id="3775"/>
    <lineage>
        <taxon>Eukaryota</taxon>
        <taxon>Viridiplantae</taxon>
        <taxon>Streptophyta</taxon>
        <taxon>Embryophyta</taxon>
        <taxon>Tracheophyta</taxon>
        <taxon>Spermatophyta</taxon>
        <taxon>Magnoliopsida</taxon>
        <taxon>eudicotyledons</taxon>
        <taxon>Gunneridae</taxon>
        <taxon>Pentapetalae</taxon>
        <taxon>rosids</taxon>
        <taxon>fabids</taxon>
        <taxon>Oxalidales</taxon>
        <taxon>Cephalotaceae</taxon>
        <taxon>Cephalotus</taxon>
    </lineage>
</organism>
<dbReference type="PANTHER" id="PTHR35117:SF1">
    <property type="entry name" value="MYOSIN-M HEAVY PROTEIN"/>
    <property type="match status" value="1"/>
</dbReference>
<accession>A0A1Q3BBV9</accession>
<gene>
    <name evidence="2" type="ORF">CFOL_v3_08995</name>
</gene>
<sequence length="492" mass="53127">MGRSKQSEGFGKGKVTPVQVAFIVDRYLSDNNFSETRSLFRHEASSLIAKSPVQEAPKTLLSLGAILNEYIRLKEHKVLMEQERARLEQEKIRVHALLQGMQHVMNAYNASATLPAPVLPSASAKSLATPAGNSLSDHPVNSTPPFMPVSVSSNTRIEGPNFTSPITRSHPTTRKRASTEAHTDAPPAAKKMRNKIPSRKAANKGSENTPISDAAVGGLAVAQTSSSVQSLSHNCAADRSLVQASSVAKCLFNQPMMAPPSNSPAPKSSSQQIFSLSDRTVSILGVSSVANGSNNNTSQGITPTNCTVISTERVRVSPMKHMSYHSVERKHCISSSSPAKTPLQRPNKRDHVKGRLDFDASDAAVNLNKLISEEHSTPESEQADFFDLDLPELDAFGPNFSFSELLVDLDIDCEGTDSPLQSTPGNIDTVSGSSNEFGDQNLGANNLMSEFSSTVKEVFSREDVDMQGQDTVTTMKSITKCIRILSPCKRFT</sequence>
<feature type="region of interest" description="Disordered" evidence="1">
    <location>
        <begin position="327"/>
        <end position="349"/>
    </location>
</feature>
<dbReference type="OrthoDB" id="1939654at2759"/>